<proteinExistence type="predicted"/>
<dbReference type="GO" id="GO:0008270">
    <property type="term" value="F:zinc ion binding"/>
    <property type="evidence" value="ECO:0007669"/>
    <property type="project" value="UniProtKB-KW"/>
</dbReference>
<keyword evidence="1" id="KW-0479">Metal-binding</keyword>
<dbReference type="PANTHER" id="PTHR15503">
    <property type="entry name" value="LDOC1 RELATED"/>
    <property type="match status" value="1"/>
</dbReference>
<dbReference type="InterPro" id="IPR001878">
    <property type="entry name" value="Znf_CCHC"/>
</dbReference>
<dbReference type="CDD" id="cd00303">
    <property type="entry name" value="retropepsin_like"/>
    <property type="match status" value="1"/>
</dbReference>
<evidence type="ECO:0000256" key="1">
    <source>
        <dbReference type="PROSITE-ProRule" id="PRU00047"/>
    </source>
</evidence>
<dbReference type="SUPFAM" id="SSF50630">
    <property type="entry name" value="Acid proteases"/>
    <property type="match status" value="1"/>
</dbReference>
<dbReference type="PANTHER" id="PTHR15503:SF45">
    <property type="entry name" value="RNA-DIRECTED DNA POLYMERASE HOMOLOG"/>
    <property type="match status" value="1"/>
</dbReference>
<evidence type="ECO:0000259" key="3">
    <source>
        <dbReference type="PROSITE" id="PS50158"/>
    </source>
</evidence>
<dbReference type="EMBL" id="SMMG02000007">
    <property type="protein sequence ID" value="KAA3466498.1"/>
    <property type="molecule type" value="Genomic_DNA"/>
</dbReference>
<feature type="region of interest" description="Disordered" evidence="2">
    <location>
        <begin position="78"/>
        <end position="105"/>
    </location>
</feature>
<dbReference type="OrthoDB" id="2272416at2759"/>
<gene>
    <name evidence="4" type="ORF">EPI10_001587</name>
</gene>
<dbReference type="GO" id="GO:0003676">
    <property type="term" value="F:nucleic acid binding"/>
    <property type="evidence" value="ECO:0007669"/>
    <property type="project" value="InterPro"/>
</dbReference>
<feature type="compositionally biased region" description="Polar residues" evidence="2">
    <location>
        <begin position="90"/>
        <end position="99"/>
    </location>
</feature>
<dbReference type="Gene3D" id="4.10.60.10">
    <property type="entry name" value="Zinc finger, CCHC-type"/>
    <property type="match status" value="1"/>
</dbReference>
<dbReference type="Proteomes" id="UP000325315">
    <property type="component" value="Unassembled WGS sequence"/>
</dbReference>
<feature type="domain" description="CCHC-type" evidence="3">
    <location>
        <begin position="51"/>
        <end position="64"/>
    </location>
</feature>
<dbReference type="InterPro" id="IPR021109">
    <property type="entry name" value="Peptidase_aspartic_dom_sf"/>
</dbReference>
<keyword evidence="5" id="KW-1185">Reference proteome</keyword>
<evidence type="ECO:0000313" key="5">
    <source>
        <dbReference type="Proteomes" id="UP000325315"/>
    </source>
</evidence>
<sequence>MLQSGIRTEIVENNTQVLKLKLYRYRVLAIPECQQCGRRHPGECRMNNWACFKCGSQDHFIHDCLELVEKDKIQNARLSNTANRGRPTRNVGNVTSSRGATKDLDKESEARAFARAFVIRAHEDASSPDVITGTFSLYDTNVFALIDPGSTHSYVCENLVSSKKLPVESTKFVIKVSNPLGKFVLVDKVCKNHPLITRGYCFPVDLMLLPFYEFDVILGMDWLTLHDAVVNCRQKTIELKCQNNKIIQIESDELSEFLL</sequence>
<name>A0A5B6VBI7_9ROSI</name>
<dbReference type="PROSITE" id="PS50158">
    <property type="entry name" value="ZF_CCHC"/>
    <property type="match status" value="1"/>
</dbReference>
<dbReference type="InterPro" id="IPR032567">
    <property type="entry name" value="RTL1-rel"/>
</dbReference>
<accession>A0A5B6VBI7</accession>
<dbReference type="Pfam" id="PF08284">
    <property type="entry name" value="RVP_2"/>
    <property type="match status" value="1"/>
</dbReference>
<protein>
    <submittedName>
        <fullName evidence="4">Gag-Pol polyprotein</fullName>
    </submittedName>
</protein>
<reference evidence="5" key="1">
    <citation type="journal article" date="2019" name="Plant Biotechnol. J.">
        <title>Genome sequencing of the Australian wild diploid species Gossypium australe highlights disease resistance and delayed gland morphogenesis.</title>
        <authorList>
            <person name="Cai Y."/>
            <person name="Cai X."/>
            <person name="Wang Q."/>
            <person name="Wang P."/>
            <person name="Zhang Y."/>
            <person name="Cai C."/>
            <person name="Xu Y."/>
            <person name="Wang K."/>
            <person name="Zhou Z."/>
            <person name="Wang C."/>
            <person name="Geng S."/>
            <person name="Li B."/>
            <person name="Dong Q."/>
            <person name="Hou Y."/>
            <person name="Wang H."/>
            <person name="Ai P."/>
            <person name="Liu Z."/>
            <person name="Yi F."/>
            <person name="Sun M."/>
            <person name="An G."/>
            <person name="Cheng J."/>
            <person name="Zhang Y."/>
            <person name="Shi Q."/>
            <person name="Xie Y."/>
            <person name="Shi X."/>
            <person name="Chang Y."/>
            <person name="Huang F."/>
            <person name="Chen Y."/>
            <person name="Hong S."/>
            <person name="Mi L."/>
            <person name="Sun Q."/>
            <person name="Zhang L."/>
            <person name="Zhou B."/>
            <person name="Peng R."/>
            <person name="Zhang X."/>
            <person name="Liu F."/>
        </authorList>
    </citation>
    <scope>NUCLEOTIDE SEQUENCE [LARGE SCALE GENOMIC DNA]</scope>
    <source>
        <strain evidence="5">cv. PA1801</strain>
    </source>
</reference>
<evidence type="ECO:0000313" key="4">
    <source>
        <dbReference type="EMBL" id="KAA3466498.1"/>
    </source>
</evidence>
<organism evidence="4 5">
    <name type="scientific">Gossypium australe</name>
    <dbReference type="NCBI Taxonomy" id="47621"/>
    <lineage>
        <taxon>Eukaryota</taxon>
        <taxon>Viridiplantae</taxon>
        <taxon>Streptophyta</taxon>
        <taxon>Embryophyta</taxon>
        <taxon>Tracheophyta</taxon>
        <taxon>Spermatophyta</taxon>
        <taxon>Magnoliopsida</taxon>
        <taxon>eudicotyledons</taxon>
        <taxon>Gunneridae</taxon>
        <taxon>Pentapetalae</taxon>
        <taxon>rosids</taxon>
        <taxon>malvids</taxon>
        <taxon>Malvales</taxon>
        <taxon>Malvaceae</taxon>
        <taxon>Malvoideae</taxon>
        <taxon>Gossypium</taxon>
    </lineage>
</organism>
<keyword evidence="1" id="KW-0863">Zinc-finger</keyword>
<evidence type="ECO:0000256" key="2">
    <source>
        <dbReference type="SAM" id="MobiDB-lite"/>
    </source>
</evidence>
<dbReference type="AlphaFoldDB" id="A0A5B6VBI7"/>
<comment type="caution">
    <text evidence="4">The sequence shown here is derived from an EMBL/GenBank/DDBJ whole genome shotgun (WGS) entry which is preliminary data.</text>
</comment>
<keyword evidence="1" id="KW-0862">Zinc</keyword>
<dbReference type="Gene3D" id="2.40.70.10">
    <property type="entry name" value="Acid Proteases"/>
    <property type="match status" value="1"/>
</dbReference>